<feature type="transmembrane region" description="Helical" evidence="13">
    <location>
        <begin position="103"/>
        <end position="124"/>
    </location>
</feature>
<evidence type="ECO:0000256" key="12">
    <source>
        <dbReference type="ARBA" id="ARBA00023136"/>
    </source>
</evidence>
<keyword evidence="11" id="KW-0482">Metalloprotease</keyword>
<feature type="transmembrane region" description="Helical" evidence="13">
    <location>
        <begin position="20"/>
        <end position="42"/>
    </location>
</feature>
<gene>
    <name evidence="15" type="ORF">SAMN02745161_3113</name>
</gene>
<dbReference type="InterPro" id="IPR044537">
    <property type="entry name" value="Rip2-like"/>
</dbReference>
<evidence type="ECO:0000256" key="9">
    <source>
        <dbReference type="ARBA" id="ARBA00022833"/>
    </source>
</evidence>
<dbReference type="PANTHER" id="PTHR35864">
    <property type="entry name" value="ZINC METALLOPROTEASE MJ0611-RELATED"/>
    <property type="match status" value="1"/>
</dbReference>
<keyword evidence="5 15" id="KW-0645">Protease</keyword>
<dbReference type="Proteomes" id="UP000184694">
    <property type="component" value="Unassembled WGS sequence"/>
</dbReference>
<evidence type="ECO:0000256" key="5">
    <source>
        <dbReference type="ARBA" id="ARBA00022670"/>
    </source>
</evidence>
<accession>A0A1N6J396</accession>
<dbReference type="CDD" id="cd06158">
    <property type="entry name" value="S2P-M50_like_1"/>
    <property type="match status" value="1"/>
</dbReference>
<evidence type="ECO:0000256" key="7">
    <source>
        <dbReference type="ARBA" id="ARBA00022723"/>
    </source>
</evidence>
<feature type="transmembrane region" description="Helical" evidence="13">
    <location>
        <begin position="144"/>
        <end position="164"/>
    </location>
</feature>
<feature type="domain" description="Peptidase M50" evidence="14">
    <location>
        <begin position="23"/>
        <end position="202"/>
    </location>
</feature>
<evidence type="ECO:0000313" key="15">
    <source>
        <dbReference type="EMBL" id="SIO38760.1"/>
    </source>
</evidence>
<dbReference type="PANTHER" id="PTHR35864:SF1">
    <property type="entry name" value="ZINC METALLOPROTEASE YWHC-RELATED"/>
    <property type="match status" value="1"/>
</dbReference>
<dbReference type="Pfam" id="PF02163">
    <property type="entry name" value="Peptidase_M50"/>
    <property type="match status" value="1"/>
</dbReference>
<evidence type="ECO:0000256" key="3">
    <source>
        <dbReference type="ARBA" id="ARBA00007931"/>
    </source>
</evidence>
<evidence type="ECO:0000259" key="14">
    <source>
        <dbReference type="Pfam" id="PF02163"/>
    </source>
</evidence>
<evidence type="ECO:0000256" key="10">
    <source>
        <dbReference type="ARBA" id="ARBA00022989"/>
    </source>
</evidence>
<comment type="cofactor">
    <cofactor evidence="1">
        <name>Zn(2+)</name>
        <dbReference type="ChEBI" id="CHEBI:29105"/>
    </cofactor>
</comment>
<evidence type="ECO:0000256" key="4">
    <source>
        <dbReference type="ARBA" id="ARBA00022475"/>
    </source>
</evidence>
<dbReference type="InterPro" id="IPR008915">
    <property type="entry name" value="Peptidase_M50"/>
</dbReference>
<keyword evidence="7" id="KW-0479">Metal-binding</keyword>
<dbReference type="GO" id="GO:0006508">
    <property type="term" value="P:proteolysis"/>
    <property type="evidence" value="ECO:0007669"/>
    <property type="project" value="UniProtKB-KW"/>
</dbReference>
<proteinExistence type="inferred from homology"/>
<keyword evidence="16" id="KW-1185">Reference proteome</keyword>
<dbReference type="OrthoDB" id="9800627at2"/>
<organism evidence="15 16">
    <name type="scientific">Halodesulfovibrio marinisediminis DSM 17456</name>
    <dbReference type="NCBI Taxonomy" id="1121457"/>
    <lineage>
        <taxon>Bacteria</taxon>
        <taxon>Pseudomonadati</taxon>
        <taxon>Thermodesulfobacteriota</taxon>
        <taxon>Desulfovibrionia</taxon>
        <taxon>Desulfovibrionales</taxon>
        <taxon>Desulfovibrionaceae</taxon>
        <taxon>Halodesulfovibrio</taxon>
    </lineage>
</organism>
<evidence type="ECO:0000256" key="8">
    <source>
        <dbReference type="ARBA" id="ARBA00022801"/>
    </source>
</evidence>
<keyword evidence="6 13" id="KW-0812">Transmembrane</keyword>
<keyword evidence="4" id="KW-1003">Cell membrane</keyword>
<evidence type="ECO:0000256" key="11">
    <source>
        <dbReference type="ARBA" id="ARBA00023049"/>
    </source>
</evidence>
<keyword evidence="9" id="KW-0862">Zinc</keyword>
<dbReference type="GO" id="GO:0005886">
    <property type="term" value="C:plasma membrane"/>
    <property type="evidence" value="ECO:0007669"/>
    <property type="project" value="UniProtKB-SubCell"/>
</dbReference>
<evidence type="ECO:0000313" key="16">
    <source>
        <dbReference type="Proteomes" id="UP000184694"/>
    </source>
</evidence>
<comment type="subcellular location">
    <subcellularLocation>
        <location evidence="2">Cell membrane</location>
        <topology evidence="2">Multi-pass membrane protein</topology>
    </subcellularLocation>
</comment>
<evidence type="ECO:0000256" key="1">
    <source>
        <dbReference type="ARBA" id="ARBA00001947"/>
    </source>
</evidence>
<dbReference type="AlphaFoldDB" id="A0A1N6J396"/>
<feature type="transmembrane region" description="Helical" evidence="13">
    <location>
        <begin position="191"/>
        <end position="212"/>
    </location>
</feature>
<keyword evidence="12 13" id="KW-0472">Membrane</keyword>
<evidence type="ECO:0000256" key="6">
    <source>
        <dbReference type="ARBA" id="ARBA00022692"/>
    </source>
</evidence>
<keyword evidence="10 13" id="KW-1133">Transmembrane helix</keyword>
<keyword evidence="8" id="KW-0378">Hydrolase</keyword>
<sequence length="230" mass="24980">MVAAKVMFTTDIAASVTKIAIAFIPMLLGMVCHEVAHGWVAYKLGDPTAKSQGRLTLNPTPHIDPMGTAMFVLTALTSPFIIGWAKPVPVDSRWFKNPRKGMILVSVAGPFTNFLLAVTFGILFAFVAQSAPTPGSLYASVYDFLHNMCVAGVWINLTLGWFNLMPFPPLDGSHIVAGLLPPRLSYKFQSLSRYGFILIILLLATGFLGRIISPLITGSADLIQQLIFLI</sequence>
<protein>
    <submittedName>
        <fullName evidence="15">Zn-dependent protease (Includes SpoIVFB)</fullName>
    </submittedName>
</protein>
<evidence type="ECO:0000256" key="2">
    <source>
        <dbReference type="ARBA" id="ARBA00004651"/>
    </source>
</evidence>
<dbReference type="STRING" id="1121457.SAMN02745161_3113"/>
<name>A0A1N6J396_9BACT</name>
<dbReference type="GO" id="GO:0008237">
    <property type="term" value="F:metallopeptidase activity"/>
    <property type="evidence" value="ECO:0007669"/>
    <property type="project" value="UniProtKB-KW"/>
</dbReference>
<reference evidence="16" key="1">
    <citation type="submission" date="2016-11" db="EMBL/GenBank/DDBJ databases">
        <authorList>
            <person name="Varghese N."/>
            <person name="Submissions S."/>
        </authorList>
    </citation>
    <scope>NUCLEOTIDE SEQUENCE [LARGE SCALE GENOMIC DNA]</scope>
    <source>
        <strain evidence="16">DSM 17456</strain>
    </source>
</reference>
<feature type="transmembrane region" description="Helical" evidence="13">
    <location>
        <begin position="62"/>
        <end position="82"/>
    </location>
</feature>
<comment type="similarity">
    <text evidence="3">Belongs to the peptidase M50B family.</text>
</comment>
<dbReference type="EMBL" id="FSRG01000008">
    <property type="protein sequence ID" value="SIO38760.1"/>
    <property type="molecule type" value="Genomic_DNA"/>
</dbReference>
<dbReference type="GO" id="GO:0046872">
    <property type="term" value="F:metal ion binding"/>
    <property type="evidence" value="ECO:0007669"/>
    <property type="project" value="UniProtKB-KW"/>
</dbReference>
<dbReference type="InterPro" id="IPR052348">
    <property type="entry name" value="Metallopeptidase_M50B"/>
</dbReference>
<evidence type="ECO:0000256" key="13">
    <source>
        <dbReference type="SAM" id="Phobius"/>
    </source>
</evidence>